<keyword evidence="1" id="KW-0732">Signal</keyword>
<dbReference type="RefSeq" id="WP_117330105.1">
    <property type="nucleotide sequence ID" value="NZ_QUWK01000006.1"/>
</dbReference>
<evidence type="ECO:0008006" key="4">
    <source>
        <dbReference type="Google" id="ProtNLM"/>
    </source>
</evidence>
<proteinExistence type="predicted"/>
<accession>A0A372MHT0</accession>
<dbReference type="OrthoDB" id="369814at2"/>
<feature type="signal peptide" evidence="1">
    <location>
        <begin position="1"/>
        <end position="29"/>
    </location>
</feature>
<evidence type="ECO:0000256" key="1">
    <source>
        <dbReference type="SAM" id="SignalP"/>
    </source>
</evidence>
<dbReference type="EMBL" id="QUWK01000006">
    <property type="protein sequence ID" value="RFU94896.1"/>
    <property type="molecule type" value="Genomic_DNA"/>
</dbReference>
<dbReference type="AlphaFoldDB" id="A0A372MHT0"/>
<dbReference type="PROSITE" id="PS51257">
    <property type="entry name" value="PROKAR_LIPOPROTEIN"/>
    <property type="match status" value="1"/>
</dbReference>
<organism evidence="2 3">
    <name type="scientific">Sphaerochaeta halotolerans</name>
    <dbReference type="NCBI Taxonomy" id="2293840"/>
    <lineage>
        <taxon>Bacteria</taxon>
        <taxon>Pseudomonadati</taxon>
        <taxon>Spirochaetota</taxon>
        <taxon>Spirochaetia</taxon>
        <taxon>Spirochaetales</taxon>
        <taxon>Sphaerochaetaceae</taxon>
        <taxon>Sphaerochaeta</taxon>
    </lineage>
</organism>
<reference evidence="3" key="1">
    <citation type="submission" date="2018-08" db="EMBL/GenBank/DDBJ databases">
        <authorList>
            <person name="Grouzdev D.S."/>
            <person name="Krutkina M.S."/>
        </authorList>
    </citation>
    <scope>NUCLEOTIDE SEQUENCE [LARGE SCALE GENOMIC DNA]</scope>
    <source>
        <strain evidence="3">4-11</strain>
    </source>
</reference>
<dbReference type="Proteomes" id="UP000264002">
    <property type="component" value="Unassembled WGS sequence"/>
</dbReference>
<evidence type="ECO:0000313" key="2">
    <source>
        <dbReference type="EMBL" id="RFU94896.1"/>
    </source>
</evidence>
<keyword evidence="3" id="KW-1185">Reference proteome</keyword>
<reference evidence="2 3" key="2">
    <citation type="submission" date="2018-09" db="EMBL/GenBank/DDBJ databases">
        <title>Genome of Sphaerochaeta halotolerans strain 4-11.</title>
        <authorList>
            <person name="Nazina T.N."/>
            <person name="Sokolova D.S."/>
        </authorList>
    </citation>
    <scope>NUCLEOTIDE SEQUENCE [LARGE SCALE GENOMIC DNA]</scope>
    <source>
        <strain evidence="2 3">4-11</strain>
    </source>
</reference>
<name>A0A372MHT0_9SPIR</name>
<evidence type="ECO:0000313" key="3">
    <source>
        <dbReference type="Proteomes" id="UP000264002"/>
    </source>
</evidence>
<sequence>MKLKMLTKSLMIFFAVVLLATGCKEEAHAETTDLRLLLTTEQFTSERSLIPESQKMVITDYHLSGTGPAGQTFSVDSVEKTIAIGNLMIGRWTIEAIGYNADGLPLVSGTITTLLSKVTSTATLHLTDLVGTGTLETLVTWDPDQVAEDVSLQVVLQDQQGNTIDLNVPVLDSGNGEVLLASPLQSGSYLLQLRLFSQDMLVSGATEAIRILSDTVSDGTVHMVIGDLSTNFEITVINDTMLPIEGTITATPASPVAGDQVTLNYTPTNLPEGVSLGDLEIDWYCEGSIAQEQSNTYTSIPEAGTHRYDVVVRHEKLGSLGNTTLLVTMPY</sequence>
<comment type="caution">
    <text evidence="2">The sequence shown here is derived from an EMBL/GenBank/DDBJ whole genome shotgun (WGS) entry which is preliminary data.</text>
</comment>
<feature type="chain" id="PRO_5016795686" description="Ig-like domain-containing protein" evidence="1">
    <location>
        <begin position="30"/>
        <end position="331"/>
    </location>
</feature>
<gene>
    <name evidence="2" type="ORF">DYP60_06600</name>
</gene>
<protein>
    <recommendedName>
        <fullName evidence="4">Ig-like domain-containing protein</fullName>
    </recommendedName>
</protein>